<keyword evidence="3" id="KW-1185">Reference proteome</keyword>
<dbReference type="AlphaFoldDB" id="A0A4R2KXS4"/>
<proteinExistence type="predicted"/>
<dbReference type="EMBL" id="SLWX01000005">
    <property type="protein sequence ID" value="TCO76149.1"/>
    <property type="molecule type" value="Genomic_DNA"/>
</dbReference>
<organism evidence="2 3">
    <name type="scientific">Chromatocurvus halotolerans</name>
    <dbReference type="NCBI Taxonomy" id="1132028"/>
    <lineage>
        <taxon>Bacteria</taxon>
        <taxon>Pseudomonadati</taxon>
        <taxon>Pseudomonadota</taxon>
        <taxon>Gammaproteobacteria</taxon>
        <taxon>Cellvibrionales</taxon>
        <taxon>Halieaceae</taxon>
        <taxon>Chromatocurvus</taxon>
    </lineage>
</organism>
<keyword evidence="1" id="KW-0812">Transmembrane</keyword>
<feature type="transmembrane region" description="Helical" evidence="1">
    <location>
        <begin position="71"/>
        <end position="89"/>
    </location>
</feature>
<feature type="transmembrane region" description="Helical" evidence="1">
    <location>
        <begin position="38"/>
        <end position="64"/>
    </location>
</feature>
<accession>A0A4R2KXS4</accession>
<comment type="caution">
    <text evidence="2">The sequence shown here is derived from an EMBL/GenBank/DDBJ whole genome shotgun (WGS) entry which is preliminary data.</text>
</comment>
<evidence type="ECO:0000313" key="2">
    <source>
        <dbReference type="EMBL" id="TCO76149.1"/>
    </source>
</evidence>
<reference evidence="2 3" key="1">
    <citation type="submission" date="2019-03" db="EMBL/GenBank/DDBJ databases">
        <title>Genomic Encyclopedia of Type Strains, Phase IV (KMG-IV): sequencing the most valuable type-strain genomes for metagenomic binning, comparative biology and taxonomic classification.</title>
        <authorList>
            <person name="Goeker M."/>
        </authorList>
    </citation>
    <scope>NUCLEOTIDE SEQUENCE [LARGE SCALE GENOMIC DNA]</scope>
    <source>
        <strain evidence="2 3">DSM 23344</strain>
    </source>
</reference>
<dbReference type="Pfam" id="PF07386">
    <property type="entry name" value="DUF1499"/>
    <property type="match status" value="1"/>
</dbReference>
<dbReference type="OrthoDB" id="1523552at2"/>
<keyword evidence="1" id="KW-0472">Membrane</keyword>
<dbReference type="Proteomes" id="UP000294980">
    <property type="component" value="Unassembled WGS sequence"/>
</dbReference>
<keyword evidence="1" id="KW-1133">Transmembrane helix</keyword>
<name>A0A4R2KXS4_9GAMM</name>
<protein>
    <submittedName>
        <fullName evidence="2">Uncharacterized protein DUF1499</fullName>
    </submittedName>
</protein>
<evidence type="ECO:0000256" key="1">
    <source>
        <dbReference type="SAM" id="Phobius"/>
    </source>
</evidence>
<gene>
    <name evidence="2" type="ORF">EV688_105109</name>
</gene>
<sequence length="237" mass="25936">MNAISRAIRWPGYLAITLLLLIPIAILTVRSGNWQQGLMLYALACAASAILLLWFVVALVLPWFREQRGAVLGFGAATLPGALLLALVLTGSDVPPIHDITTDVTDPPRFSEAVVEARGERSNALDIDSDVIEQQMAAYPDLDTLVSETSIRETFERSEQIARELGWEIVNADLNRGRIEAVDTTTIMGFKDDVVIRVRSNADGTMVDLRSVSRVGVSDLGANADRIRAFRDAFRQG</sequence>
<feature type="transmembrane region" description="Helical" evidence="1">
    <location>
        <begin position="12"/>
        <end position="32"/>
    </location>
</feature>
<dbReference type="InterPro" id="IPR010865">
    <property type="entry name" value="DUF1499"/>
</dbReference>
<evidence type="ECO:0000313" key="3">
    <source>
        <dbReference type="Proteomes" id="UP000294980"/>
    </source>
</evidence>
<dbReference type="RefSeq" id="WP_117315537.1">
    <property type="nucleotide sequence ID" value="NZ_QQSW01000003.1"/>
</dbReference>